<protein>
    <submittedName>
        <fullName evidence="1">Uncharacterized protein</fullName>
    </submittedName>
</protein>
<accession>A0A376B8D4</accession>
<evidence type="ECO:0000313" key="2">
    <source>
        <dbReference type="Proteomes" id="UP000262825"/>
    </source>
</evidence>
<dbReference type="Proteomes" id="UP000262825">
    <property type="component" value="Unassembled WGS sequence"/>
</dbReference>
<proteinExistence type="predicted"/>
<dbReference type="AlphaFoldDB" id="A0A376B8D4"/>
<name>A0A376B8D4_9ASCO</name>
<gene>
    <name evidence="1" type="ORF">SCODWIG_02555</name>
</gene>
<reference evidence="2" key="1">
    <citation type="submission" date="2018-06" db="EMBL/GenBank/DDBJ databases">
        <authorList>
            <person name="Guldener U."/>
        </authorList>
    </citation>
    <scope>NUCLEOTIDE SEQUENCE [LARGE SCALE GENOMIC DNA]</scope>
    <source>
        <strain evidence="2">UTAD17</strain>
    </source>
</reference>
<dbReference type="VEuPathDB" id="FungiDB:SCODWIG_02555"/>
<dbReference type="EMBL" id="UFAJ01000455">
    <property type="protein sequence ID" value="SSD60794.1"/>
    <property type="molecule type" value="Genomic_DNA"/>
</dbReference>
<organism evidence="1 2">
    <name type="scientific">Saccharomycodes ludwigii</name>
    <dbReference type="NCBI Taxonomy" id="36035"/>
    <lineage>
        <taxon>Eukaryota</taxon>
        <taxon>Fungi</taxon>
        <taxon>Dikarya</taxon>
        <taxon>Ascomycota</taxon>
        <taxon>Saccharomycotina</taxon>
        <taxon>Saccharomycetes</taxon>
        <taxon>Saccharomycodales</taxon>
        <taxon>Saccharomycodaceae</taxon>
        <taxon>Saccharomycodes</taxon>
    </lineage>
</organism>
<dbReference type="OrthoDB" id="3972942at2759"/>
<evidence type="ECO:0000313" key="1">
    <source>
        <dbReference type="EMBL" id="SSD60794.1"/>
    </source>
</evidence>
<sequence>MSTNNNTSTDHVVDPKELQCQKQSQQVENQITTTTMNNDNTPIRMLSYVSTAISNRMPSISYFNHSLSLPRFPELKESEQFHLNKKYDLLTESQKILLVEEAKELYQKNHSTWYVFNEPIESDDNIKNNMEREANKDNTIHTNTNTNYFAVYGTKSYDCPIQVPLDKSIQVFINELNKRPTSTTSLYLNHTVILPGETVKSFYHEQSVWSKIATGFRKHYNFENERHLYLKKNAANTCISNDNSNFANSGEKKIKKRKKLLVISIVGNLPESYMLKTVASLPQSYELSDNFNKALLENNSNLLISNISITSPLDSIDSNTCFKEVKLIMDKHANNFADIDGLFFIGYYHSVPLLFQTAYYIFNNFYIGQAKLPPSLGIWGIESCLSNQTLFEHSSDNDTNKKLWQNCTKQQQENITSIHKFASSKDFLSIVDWILYHTNTKITLSCKLYDNFMTIGQKLAINLKHPNIIRNVWVDLQYYNTPYRWPRQYKDLSLIEDPSGVKVDVPLPIKRVFEISLINDLILSLNLGYYNEAAPLLHVISPFFISRSFNKNTIPNVLKKQLDKDFKDWLNKVDKEHTDWKAIQSLNKFLFSHNDNRDDDDDDDDGVVQTSANNLTNLYDLLQFLEYIKYHRQIELKSEIYHDEKMYTMFLENTFFTGNLIDKKKLEILNYPPTQNIFVNTLQYKVVWDLHEYLSEFIKFKSLPIEEEDLVNGQYSLSSQFISTKHNTDCGYNIVSKYSSQTGFERNTIEAKYRVNKLWQEYWGWDPPIKGLKLLKSIFSIFEMYKSGEELIDDITFE</sequence>
<keyword evidence="2" id="KW-1185">Reference proteome</keyword>